<name>A0A1J5T0S5_9ZZZZ</name>
<protein>
    <submittedName>
        <fullName evidence="2">HDOD domain protein</fullName>
    </submittedName>
</protein>
<dbReference type="EMBL" id="MLJW01000011">
    <property type="protein sequence ID" value="OIR14465.1"/>
    <property type="molecule type" value="Genomic_DNA"/>
</dbReference>
<dbReference type="InterPro" id="IPR013976">
    <property type="entry name" value="HDOD"/>
</dbReference>
<dbReference type="Gene3D" id="1.10.3210.10">
    <property type="entry name" value="Hypothetical protein af1432"/>
    <property type="match status" value="1"/>
</dbReference>
<comment type="caution">
    <text evidence="2">The sequence shown here is derived from an EMBL/GenBank/DDBJ whole genome shotgun (WGS) entry which is preliminary data.</text>
</comment>
<dbReference type="PROSITE" id="PS51833">
    <property type="entry name" value="HDOD"/>
    <property type="match status" value="1"/>
</dbReference>
<evidence type="ECO:0000313" key="2">
    <source>
        <dbReference type="EMBL" id="OIR14465.1"/>
    </source>
</evidence>
<proteinExistence type="predicted"/>
<accession>A0A1J5T0S5</accession>
<dbReference type="AlphaFoldDB" id="A0A1J5T0S5"/>
<dbReference type="PANTHER" id="PTHR33525:SF6">
    <property type="entry name" value="HDOD DOMAIN-CONTAINING PROTEIN"/>
    <property type="match status" value="1"/>
</dbReference>
<dbReference type="SUPFAM" id="SSF109604">
    <property type="entry name" value="HD-domain/PDEase-like"/>
    <property type="match status" value="1"/>
</dbReference>
<reference evidence="2" key="1">
    <citation type="submission" date="2016-10" db="EMBL/GenBank/DDBJ databases">
        <title>Sequence of Gallionella enrichment culture.</title>
        <authorList>
            <person name="Poehlein A."/>
            <person name="Muehling M."/>
            <person name="Daniel R."/>
        </authorList>
    </citation>
    <scope>NUCLEOTIDE SEQUENCE</scope>
</reference>
<organism evidence="2">
    <name type="scientific">mine drainage metagenome</name>
    <dbReference type="NCBI Taxonomy" id="410659"/>
    <lineage>
        <taxon>unclassified sequences</taxon>
        <taxon>metagenomes</taxon>
        <taxon>ecological metagenomes</taxon>
    </lineage>
</organism>
<sequence>MHGTTVSVEKILGSIQLPACPAIMLDIMSEARKEEPDFNHISRLVGNDAGLSAAVLKLANSPAFRRNSSISSIPQAVSVLGLKKAMLAVNTLYLRSSVSMTDSAAKALLEKFWDKSSCTAEAASMLAKMLPGISVEDAYTIALFHDSGIPVLMQRFPEHAFDDTLHESDWEDSHREEEIRLGTNHAIVGNMLARNWGLPAHICQTILHHHDLSIFSDLSYQVSTAVRNLIAVLILAEHMADVFMGFEKESALGQLPVHAHALSHIGMEPAEFHEAALDILGEMRQFRR</sequence>
<evidence type="ECO:0000259" key="1">
    <source>
        <dbReference type="PROSITE" id="PS51833"/>
    </source>
</evidence>
<dbReference type="Pfam" id="PF08668">
    <property type="entry name" value="HDOD"/>
    <property type="match status" value="1"/>
</dbReference>
<feature type="domain" description="HDOD" evidence="1">
    <location>
        <begin position="17"/>
        <end position="212"/>
    </location>
</feature>
<dbReference type="InterPro" id="IPR052340">
    <property type="entry name" value="RNase_Y/CdgJ"/>
</dbReference>
<dbReference type="PANTHER" id="PTHR33525">
    <property type="match status" value="1"/>
</dbReference>
<gene>
    <name evidence="2" type="ORF">GALL_42660</name>
</gene>